<dbReference type="EMBL" id="CAJVPQ010024565">
    <property type="protein sequence ID" value="CAG8765013.1"/>
    <property type="molecule type" value="Genomic_DNA"/>
</dbReference>
<proteinExistence type="predicted"/>
<sequence>MPQLNKRKTALKNATQNKIGKFFIELEIESDTEENILGEQLETGLDDTFSENDWGNDEISD</sequence>
<reference evidence="2" key="1">
    <citation type="submission" date="2021-06" db="EMBL/GenBank/DDBJ databases">
        <authorList>
            <person name="Kallberg Y."/>
            <person name="Tangrot J."/>
            <person name="Rosling A."/>
        </authorList>
    </citation>
    <scope>NUCLEOTIDE SEQUENCE</scope>
    <source>
        <strain evidence="2">UK204</strain>
    </source>
</reference>
<feature type="compositionally biased region" description="Acidic residues" evidence="1">
    <location>
        <begin position="44"/>
        <end position="61"/>
    </location>
</feature>
<name>A0A9N9J6Z7_9GLOM</name>
<gene>
    <name evidence="2" type="ORF">FCALED_LOCUS17172</name>
</gene>
<evidence type="ECO:0000256" key="1">
    <source>
        <dbReference type="SAM" id="MobiDB-lite"/>
    </source>
</evidence>
<evidence type="ECO:0000313" key="3">
    <source>
        <dbReference type="Proteomes" id="UP000789570"/>
    </source>
</evidence>
<protein>
    <submittedName>
        <fullName evidence="2">10008_t:CDS:1</fullName>
    </submittedName>
</protein>
<dbReference type="OrthoDB" id="2379098at2759"/>
<dbReference type="AlphaFoldDB" id="A0A9N9J6Z7"/>
<organism evidence="2 3">
    <name type="scientific">Funneliformis caledonium</name>
    <dbReference type="NCBI Taxonomy" id="1117310"/>
    <lineage>
        <taxon>Eukaryota</taxon>
        <taxon>Fungi</taxon>
        <taxon>Fungi incertae sedis</taxon>
        <taxon>Mucoromycota</taxon>
        <taxon>Glomeromycotina</taxon>
        <taxon>Glomeromycetes</taxon>
        <taxon>Glomerales</taxon>
        <taxon>Glomeraceae</taxon>
        <taxon>Funneliformis</taxon>
    </lineage>
</organism>
<feature type="region of interest" description="Disordered" evidence="1">
    <location>
        <begin position="42"/>
        <end position="61"/>
    </location>
</feature>
<comment type="caution">
    <text evidence="2">The sequence shown here is derived from an EMBL/GenBank/DDBJ whole genome shotgun (WGS) entry which is preliminary data.</text>
</comment>
<evidence type="ECO:0000313" key="2">
    <source>
        <dbReference type="EMBL" id="CAG8765013.1"/>
    </source>
</evidence>
<accession>A0A9N9J6Z7</accession>
<dbReference type="Proteomes" id="UP000789570">
    <property type="component" value="Unassembled WGS sequence"/>
</dbReference>
<feature type="non-terminal residue" evidence="2">
    <location>
        <position position="61"/>
    </location>
</feature>
<keyword evidence="3" id="KW-1185">Reference proteome</keyword>